<dbReference type="AlphaFoldDB" id="A0A918RFP1"/>
<evidence type="ECO:0000313" key="2">
    <source>
        <dbReference type="EMBL" id="GGZ95020.1"/>
    </source>
</evidence>
<proteinExistence type="predicted"/>
<comment type="caution">
    <text evidence="2">The sequence shown here is derived from an EMBL/GenBank/DDBJ whole genome shotgun (WGS) entry which is preliminary data.</text>
</comment>
<dbReference type="Proteomes" id="UP000634139">
    <property type="component" value="Unassembled WGS sequence"/>
</dbReference>
<feature type="compositionally biased region" description="Low complexity" evidence="1">
    <location>
        <begin position="101"/>
        <end position="115"/>
    </location>
</feature>
<reference evidence="2" key="2">
    <citation type="submission" date="2020-09" db="EMBL/GenBank/DDBJ databases">
        <authorList>
            <person name="Sun Q."/>
            <person name="Kim S."/>
        </authorList>
    </citation>
    <scope>NUCLEOTIDE SEQUENCE</scope>
    <source>
        <strain evidence="2">KCTC 32422</strain>
    </source>
</reference>
<gene>
    <name evidence="2" type="ORF">GCM10011617_13700</name>
</gene>
<accession>A0A918RFP1</accession>
<organism evidence="2 3">
    <name type="scientific">Novosphingobium arvoryzae</name>
    <dbReference type="NCBI Taxonomy" id="1256514"/>
    <lineage>
        <taxon>Bacteria</taxon>
        <taxon>Pseudomonadati</taxon>
        <taxon>Pseudomonadota</taxon>
        <taxon>Alphaproteobacteria</taxon>
        <taxon>Sphingomonadales</taxon>
        <taxon>Sphingomonadaceae</taxon>
        <taxon>Novosphingobium</taxon>
    </lineage>
</organism>
<reference evidence="2" key="1">
    <citation type="journal article" date="2014" name="Int. J. Syst. Evol. Microbiol.">
        <title>Complete genome sequence of Corynebacterium casei LMG S-19264T (=DSM 44701T), isolated from a smear-ripened cheese.</title>
        <authorList>
            <consortium name="US DOE Joint Genome Institute (JGI-PGF)"/>
            <person name="Walter F."/>
            <person name="Albersmeier A."/>
            <person name="Kalinowski J."/>
            <person name="Ruckert C."/>
        </authorList>
    </citation>
    <scope>NUCLEOTIDE SEQUENCE</scope>
    <source>
        <strain evidence="2">KCTC 32422</strain>
    </source>
</reference>
<keyword evidence="3" id="KW-1185">Reference proteome</keyword>
<evidence type="ECO:0000313" key="3">
    <source>
        <dbReference type="Proteomes" id="UP000634139"/>
    </source>
</evidence>
<evidence type="ECO:0000256" key="1">
    <source>
        <dbReference type="SAM" id="MobiDB-lite"/>
    </source>
</evidence>
<protein>
    <recommendedName>
        <fullName evidence="4">DUF3618 domain-containing protein</fullName>
    </recommendedName>
</protein>
<feature type="region of interest" description="Disordered" evidence="1">
    <location>
        <begin position="96"/>
        <end position="115"/>
    </location>
</feature>
<dbReference type="EMBL" id="BMZD01000003">
    <property type="protein sequence ID" value="GGZ95020.1"/>
    <property type="molecule type" value="Genomic_DNA"/>
</dbReference>
<name>A0A918RFP1_9SPHN</name>
<dbReference type="RefSeq" id="WP_189539859.1">
    <property type="nucleotide sequence ID" value="NZ_BMZD01000003.1"/>
</dbReference>
<sequence length="115" mass="11908">MTEAEERLAADRANRNAARQLVDGHVAQIKADLAARSVGGRVVDKVTGDALDLADQALTVAKNSKGIIAGAIGALALWTFRDQVSRTIGALLRPAAVQDDAASTATSPSTEEPSE</sequence>
<evidence type="ECO:0008006" key="4">
    <source>
        <dbReference type="Google" id="ProtNLM"/>
    </source>
</evidence>